<name>A0A804JD89_MUSAM</name>
<dbReference type="InParanoid" id="A0A804JD89"/>
<accession>A0A804JD89</accession>
<evidence type="ECO:0000313" key="1">
    <source>
        <dbReference type="EnsemblPlants" id="Ma06_p06210.1"/>
    </source>
</evidence>
<dbReference type="EnsemblPlants" id="Ma06_t06210.1">
    <property type="protein sequence ID" value="Ma06_p06210.1"/>
    <property type="gene ID" value="Ma06_g06210"/>
</dbReference>
<keyword evidence="2" id="KW-1185">Reference proteome</keyword>
<evidence type="ECO:0000313" key="2">
    <source>
        <dbReference type="Proteomes" id="UP000012960"/>
    </source>
</evidence>
<dbReference type="Gramene" id="Ma06_t06210.1">
    <property type="protein sequence ID" value="Ma06_p06210.1"/>
    <property type="gene ID" value="Ma06_g06210"/>
</dbReference>
<dbReference type="Proteomes" id="UP000012960">
    <property type="component" value="Unplaced"/>
</dbReference>
<sequence>MMILWHLCLKTIADMPSMILTLLLKRIVKKAKFSSLPGPLIHRESVRRCSMQPPRTDSREN</sequence>
<protein>
    <submittedName>
        <fullName evidence="1">Uncharacterized protein</fullName>
    </submittedName>
</protein>
<organism evidence="1 2">
    <name type="scientific">Musa acuminata subsp. malaccensis</name>
    <name type="common">Wild banana</name>
    <name type="synonym">Musa malaccensis</name>
    <dbReference type="NCBI Taxonomy" id="214687"/>
    <lineage>
        <taxon>Eukaryota</taxon>
        <taxon>Viridiplantae</taxon>
        <taxon>Streptophyta</taxon>
        <taxon>Embryophyta</taxon>
        <taxon>Tracheophyta</taxon>
        <taxon>Spermatophyta</taxon>
        <taxon>Magnoliopsida</taxon>
        <taxon>Liliopsida</taxon>
        <taxon>Zingiberales</taxon>
        <taxon>Musaceae</taxon>
        <taxon>Musa</taxon>
    </lineage>
</organism>
<dbReference type="AlphaFoldDB" id="A0A804JD89"/>
<reference evidence="1" key="1">
    <citation type="submission" date="2021-05" db="UniProtKB">
        <authorList>
            <consortium name="EnsemblPlants"/>
        </authorList>
    </citation>
    <scope>IDENTIFICATION</scope>
    <source>
        <strain evidence="1">subsp. malaccensis</strain>
    </source>
</reference>
<proteinExistence type="predicted"/>